<evidence type="ECO:0000256" key="1">
    <source>
        <dbReference type="SAM" id="MobiDB-lite"/>
    </source>
</evidence>
<dbReference type="Proteomes" id="UP000036850">
    <property type="component" value="Unassembled WGS sequence"/>
</dbReference>
<protein>
    <submittedName>
        <fullName evidence="2">Uncharacterized protein</fullName>
    </submittedName>
</protein>
<organism evidence="2 3">
    <name type="scientific">Pseudoalteromonas rubra</name>
    <dbReference type="NCBI Taxonomy" id="43658"/>
    <lineage>
        <taxon>Bacteria</taxon>
        <taxon>Pseudomonadati</taxon>
        <taxon>Pseudomonadota</taxon>
        <taxon>Gammaproteobacteria</taxon>
        <taxon>Alteromonadales</taxon>
        <taxon>Pseudoalteromonadaceae</taxon>
        <taxon>Pseudoalteromonas</taxon>
    </lineage>
</organism>
<dbReference type="AlphaFoldDB" id="A0A0L0EV42"/>
<feature type="region of interest" description="Disordered" evidence="1">
    <location>
        <begin position="1"/>
        <end position="24"/>
    </location>
</feature>
<dbReference type="EMBL" id="LFZX01000030">
    <property type="protein sequence ID" value="KNC68240.1"/>
    <property type="molecule type" value="Genomic_DNA"/>
</dbReference>
<evidence type="ECO:0000313" key="3">
    <source>
        <dbReference type="Proteomes" id="UP000036850"/>
    </source>
</evidence>
<evidence type="ECO:0000313" key="2">
    <source>
        <dbReference type="EMBL" id="KNC68240.1"/>
    </source>
</evidence>
<dbReference type="PATRIC" id="fig|43658.6.peg.5618"/>
<gene>
    <name evidence="2" type="ORF">AC626_06015</name>
</gene>
<accession>A0A0L0EV42</accession>
<sequence>MKLKLNKKPMKALSPSTTTMPVDMTPKVAGGSLLACLPVGTRGCRTNKSCDHFCFISDPEVHGC</sequence>
<comment type="caution">
    <text evidence="2">The sequence shown here is derived from an EMBL/GenBank/DDBJ whole genome shotgun (WGS) entry which is preliminary data.</text>
</comment>
<name>A0A0L0EV42_9GAMM</name>
<reference evidence="3" key="1">
    <citation type="submission" date="2015-07" db="EMBL/GenBank/DDBJ databases">
        <title>Draft genome sequence of a Pseudoalteromonas rubra strain, OCN096, isolated from Kaneohe Bay, Oahu, Hawaii.</title>
        <authorList>
            <person name="Beurmann S."/>
            <person name="Ushijima B."/>
            <person name="Belcaid M."/>
            <person name="Callahan S.M."/>
            <person name="Aeby G.S."/>
        </authorList>
    </citation>
    <scope>NUCLEOTIDE SEQUENCE [LARGE SCALE GENOMIC DNA]</scope>
    <source>
        <strain evidence="3">OCN096</strain>
    </source>
</reference>
<dbReference type="OrthoDB" id="6295320at2"/>
<feature type="compositionally biased region" description="Basic residues" evidence="1">
    <location>
        <begin position="1"/>
        <end position="10"/>
    </location>
</feature>
<proteinExistence type="predicted"/>